<dbReference type="PANTHER" id="PTHR42804">
    <property type="entry name" value="ALDEHYDE DEHYDROGENASE"/>
    <property type="match status" value="1"/>
</dbReference>
<evidence type="ECO:0000256" key="4">
    <source>
        <dbReference type="ARBA" id="ARBA00022958"/>
    </source>
</evidence>
<organism evidence="10 11">
    <name type="scientific">Rhizobium tumorigenes</name>
    <dbReference type="NCBI Taxonomy" id="2041385"/>
    <lineage>
        <taxon>Bacteria</taxon>
        <taxon>Pseudomonadati</taxon>
        <taxon>Pseudomonadota</taxon>
        <taxon>Alphaproteobacteria</taxon>
        <taxon>Hyphomicrobiales</taxon>
        <taxon>Rhizobiaceae</taxon>
        <taxon>Rhizobium/Agrobacterium group</taxon>
        <taxon>Rhizobium</taxon>
    </lineage>
</organism>
<keyword evidence="11" id="KW-1185">Reference proteome</keyword>
<dbReference type="PROSITE" id="PS00070">
    <property type="entry name" value="ALDEHYDE_DEHYDR_CYS"/>
    <property type="match status" value="1"/>
</dbReference>
<dbReference type="InterPro" id="IPR016163">
    <property type="entry name" value="Ald_DH_C"/>
</dbReference>
<dbReference type="CDD" id="cd07138">
    <property type="entry name" value="ALDH_CddD_SSP0762"/>
    <property type="match status" value="1"/>
</dbReference>
<dbReference type="Proteomes" id="UP000249499">
    <property type="component" value="Plasmid unnamed3"/>
</dbReference>
<dbReference type="InterPro" id="IPR015590">
    <property type="entry name" value="Aldehyde_DH_dom"/>
</dbReference>
<evidence type="ECO:0000259" key="9">
    <source>
        <dbReference type="Pfam" id="PF00171"/>
    </source>
</evidence>
<accession>A0AAF1KTS8</accession>
<keyword evidence="6" id="KW-0558">Oxidation</keyword>
<evidence type="ECO:0000256" key="1">
    <source>
        <dbReference type="ARBA" id="ARBA00009986"/>
    </source>
</evidence>
<evidence type="ECO:0000256" key="6">
    <source>
        <dbReference type="ARBA" id="ARBA00023097"/>
    </source>
</evidence>
<dbReference type="Pfam" id="PF00171">
    <property type="entry name" value="Aldedh"/>
    <property type="match status" value="1"/>
</dbReference>
<evidence type="ECO:0000256" key="8">
    <source>
        <dbReference type="ARBA" id="ARBA00049194"/>
    </source>
</evidence>
<dbReference type="AlphaFoldDB" id="A0AAF1KTS8"/>
<dbReference type="Gene3D" id="3.40.309.10">
    <property type="entry name" value="Aldehyde Dehydrogenase, Chain A, domain 2"/>
    <property type="match status" value="1"/>
</dbReference>
<keyword evidence="3" id="KW-0521">NADP</keyword>
<keyword evidence="5" id="KW-0560">Oxidoreductase</keyword>
<dbReference type="InterPro" id="IPR016160">
    <property type="entry name" value="Ald_DH_CS_CYS"/>
</dbReference>
<evidence type="ECO:0000313" key="10">
    <source>
        <dbReference type="EMBL" id="WFR99263.1"/>
    </source>
</evidence>
<dbReference type="KEGG" id="rtu:PR017_28150"/>
<dbReference type="InterPro" id="IPR016162">
    <property type="entry name" value="Ald_DH_N"/>
</dbReference>
<evidence type="ECO:0000313" key="11">
    <source>
        <dbReference type="Proteomes" id="UP000249499"/>
    </source>
</evidence>
<comment type="similarity">
    <text evidence="1">Belongs to the aldehyde dehydrogenase family.</text>
</comment>
<reference evidence="10 11" key="1">
    <citation type="journal article" date="2018" name="Sci. Rep.">
        <title>Rhizobium tumorigenes sp. nov., a novel plant tumorigenic bacterium isolated from cane gall tumors on thornless blackberry.</title>
        <authorList>
            <person name="Kuzmanovi N."/>
            <person name="Smalla K."/>
            <person name="Gronow S."/>
            <person name="PuBawska J."/>
        </authorList>
    </citation>
    <scope>NUCLEOTIDE SEQUENCE [LARGE SCALE GENOMIC DNA]</scope>
    <source>
        <strain evidence="10 11">1078</strain>
    </source>
</reference>
<gene>
    <name evidence="10" type="ORF">PR017_28150</name>
</gene>
<dbReference type="PANTHER" id="PTHR42804:SF1">
    <property type="entry name" value="ALDEHYDE DEHYDROGENASE-RELATED"/>
    <property type="match status" value="1"/>
</dbReference>
<dbReference type="Gene3D" id="3.40.605.10">
    <property type="entry name" value="Aldehyde Dehydrogenase, Chain A, domain 1"/>
    <property type="match status" value="1"/>
</dbReference>
<keyword evidence="2" id="KW-0479">Metal-binding</keyword>
<evidence type="ECO:0000256" key="3">
    <source>
        <dbReference type="ARBA" id="ARBA00022857"/>
    </source>
</evidence>
<dbReference type="InterPro" id="IPR016161">
    <property type="entry name" value="Ald_DH/histidinol_DH"/>
</dbReference>
<evidence type="ECO:0000256" key="7">
    <source>
        <dbReference type="ARBA" id="ARBA00024226"/>
    </source>
</evidence>
<dbReference type="GO" id="GO:0004029">
    <property type="term" value="F:aldehyde dehydrogenase (NAD+) activity"/>
    <property type="evidence" value="ECO:0007669"/>
    <property type="project" value="UniProtKB-EC"/>
</dbReference>
<comment type="catalytic activity">
    <reaction evidence="8">
        <text>an aldehyde + NAD(+) + H2O = a carboxylate + NADH + 2 H(+)</text>
        <dbReference type="Rhea" id="RHEA:16185"/>
        <dbReference type="ChEBI" id="CHEBI:15377"/>
        <dbReference type="ChEBI" id="CHEBI:15378"/>
        <dbReference type="ChEBI" id="CHEBI:17478"/>
        <dbReference type="ChEBI" id="CHEBI:29067"/>
        <dbReference type="ChEBI" id="CHEBI:57540"/>
        <dbReference type="ChEBI" id="CHEBI:57945"/>
        <dbReference type="EC" id="1.2.1.3"/>
    </reaction>
</comment>
<name>A0AAF1KTS8_9HYPH</name>
<sequence>MKNTDKFYIGGAWVDPVGKATIDVTDPATEQAFATIAMGNAADAERAIAAARQAFPSFSQTSREQRLALLRRVLDILKRRNDEIGDVISREMGAPTALARQSQAILGAAHFAETIRAFESFDWEYMQGDTRIIHEPIGVVAMITPWNWPINQIASKVAPALATGCTMVLKPSEIAPLNAILFAEIMHEAGVPAGVFNLIHGDGPTVGTILASHPDVDMISFTGSTRAGVSVATAAAPTVKRVHQELGGKSPNIVLRSADLNAAVTMGVCRCFDNSGQSCNAPTRLLVPMERMDDAIAAAANAAGEIVVGSPADPSTTMGPVVSQQQFDKIQNLIRKGINEGAELIAGGNDRPDHLDVGYYVKPTVFAKVTNDMTIAQEEIFGPVLVIIGYGTEDEAVAIANDTPYGLAAYVQGDASEARALSRKLRAGIVRINNSAWDGAAPFGGYKQSGNGREYGKFGIQEFTEIKGVVGYAGT</sequence>
<proteinExistence type="inferred from homology"/>
<geneLocation type="plasmid" evidence="10 11">
    <name>unnamed3</name>
</geneLocation>
<dbReference type="SUPFAM" id="SSF53720">
    <property type="entry name" value="ALDH-like"/>
    <property type="match status" value="1"/>
</dbReference>
<protein>
    <recommendedName>
        <fullName evidence="7">aldehyde dehydrogenase (NAD(+))</fullName>
        <ecNumber evidence="7">1.2.1.3</ecNumber>
    </recommendedName>
</protein>
<dbReference type="RefSeq" id="WP_111218743.1">
    <property type="nucleotide sequence ID" value="NZ_CP117260.1"/>
</dbReference>
<reference evidence="11" key="2">
    <citation type="journal article" date="2023" name="MicrobiologyOpen">
        <title>Genomics of the tumorigenes clade of the family Rhizobiaceae and description of Rhizobium rhododendri sp. nov.</title>
        <authorList>
            <person name="Kuzmanovic N."/>
            <person name="diCenzo G.C."/>
            <person name="Bunk B."/>
            <person name="Sproeer C."/>
            <person name="Fruehling A."/>
            <person name="Neumann-Schaal M."/>
            <person name="Overmann J."/>
            <person name="Smalla K."/>
        </authorList>
    </citation>
    <scope>NUCLEOTIDE SEQUENCE [LARGE SCALE GENOMIC DNA]</scope>
    <source>
        <strain evidence="11">1078</strain>
        <plasmid evidence="11">unnamed3</plasmid>
    </source>
</reference>
<keyword evidence="4" id="KW-0630">Potassium</keyword>
<dbReference type="FunFam" id="3.40.605.10:FF:000007">
    <property type="entry name" value="NAD/NADP-dependent betaine aldehyde dehydrogenase"/>
    <property type="match status" value="1"/>
</dbReference>
<dbReference type="EMBL" id="CP117260">
    <property type="protein sequence ID" value="WFR99263.1"/>
    <property type="molecule type" value="Genomic_DNA"/>
</dbReference>
<dbReference type="EC" id="1.2.1.3" evidence="7"/>
<dbReference type="FunFam" id="3.40.309.10:FF:000012">
    <property type="entry name" value="Betaine aldehyde dehydrogenase"/>
    <property type="match status" value="1"/>
</dbReference>
<dbReference type="GO" id="GO:0046872">
    <property type="term" value="F:metal ion binding"/>
    <property type="evidence" value="ECO:0007669"/>
    <property type="project" value="UniProtKB-KW"/>
</dbReference>
<evidence type="ECO:0000256" key="2">
    <source>
        <dbReference type="ARBA" id="ARBA00022723"/>
    </source>
</evidence>
<evidence type="ECO:0000256" key="5">
    <source>
        <dbReference type="ARBA" id="ARBA00023002"/>
    </source>
</evidence>
<feature type="domain" description="Aldehyde dehydrogenase" evidence="9">
    <location>
        <begin position="13"/>
        <end position="468"/>
    </location>
</feature>
<keyword evidence="10" id="KW-0614">Plasmid</keyword>